<organism evidence="2 3">
    <name type="scientific">Noviluteimonas caseinilytica</name>
    <dbReference type="NCBI Taxonomy" id="2675101"/>
    <lineage>
        <taxon>Bacteria</taxon>
        <taxon>Pseudomonadati</taxon>
        <taxon>Pseudomonadota</taxon>
        <taxon>Gammaproteobacteria</taxon>
        <taxon>Lysobacterales</taxon>
        <taxon>Lysobacteraceae</taxon>
        <taxon>Noviluteimonas</taxon>
    </lineage>
</organism>
<evidence type="ECO:0000313" key="2">
    <source>
        <dbReference type="EMBL" id="BCT93989.1"/>
    </source>
</evidence>
<evidence type="ECO:0008006" key="4">
    <source>
        <dbReference type="Google" id="ProtNLM"/>
    </source>
</evidence>
<keyword evidence="1" id="KW-0732">Signal</keyword>
<keyword evidence="3" id="KW-1185">Reference proteome</keyword>
<evidence type="ECO:0000313" key="3">
    <source>
        <dbReference type="Proteomes" id="UP000681317"/>
    </source>
</evidence>
<feature type="signal peptide" evidence="1">
    <location>
        <begin position="1"/>
        <end position="22"/>
    </location>
</feature>
<name>A0ABM7Q9A4_9GAMM</name>
<proteinExistence type="predicted"/>
<dbReference type="Gene3D" id="2.60.40.420">
    <property type="entry name" value="Cupredoxins - blue copper proteins"/>
    <property type="match status" value="1"/>
</dbReference>
<dbReference type="RefSeq" id="WP_213434891.1">
    <property type="nucleotide sequence ID" value="NZ_AP024545.1"/>
</dbReference>
<evidence type="ECO:0000256" key="1">
    <source>
        <dbReference type="SAM" id="SignalP"/>
    </source>
</evidence>
<dbReference type="Proteomes" id="UP000681317">
    <property type="component" value="Chromosome"/>
</dbReference>
<dbReference type="SUPFAM" id="SSF117074">
    <property type="entry name" value="Hypothetical protein PA1324"/>
    <property type="match status" value="1"/>
</dbReference>
<sequence length="216" mass="23265">MRRLGGLVLAAAWLALAPLARAGTLSVAVTDQAGRPVADAVVTVIGPAAPAVRTAPATRTIDQKSLTFMPFVEVLRPGDSVVFHNSDATQHHVYSFSPVKAFEFVVVPGARSTPLVFDKTGIVAVGCNIHDGMISYLYVTDAPFAARTDARGRVAFDALPAGTYDVRVWQPRLPPGRPDLRQKAVTIAGGEAQSLAFPLTLRPDPRRQFDREHTHY</sequence>
<reference evidence="2 3" key="1">
    <citation type="submission" date="2021-03" db="EMBL/GenBank/DDBJ databases">
        <title>Complete Genome Sequences of Two Lysobacter Strains Isolated from Sea Water (Lysobacter caseinilyticus) and Soil (Lysobacter helvus) in South Korea.</title>
        <authorList>
            <person name="Watanabe Y."/>
            <person name="Arakawa K."/>
        </authorList>
    </citation>
    <scope>NUCLEOTIDE SEQUENCE [LARGE SCALE GENOMIC DNA]</scope>
    <source>
        <strain evidence="2 3">KVB24</strain>
    </source>
</reference>
<accession>A0ABM7Q9A4</accession>
<dbReference type="EMBL" id="AP024545">
    <property type="protein sequence ID" value="BCT93989.1"/>
    <property type="molecule type" value="Genomic_DNA"/>
</dbReference>
<dbReference type="SUPFAM" id="SSF49503">
    <property type="entry name" value="Cupredoxins"/>
    <property type="match status" value="1"/>
</dbReference>
<dbReference type="InterPro" id="IPR008972">
    <property type="entry name" value="Cupredoxin"/>
</dbReference>
<protein>
    <recommendedName>
        <fullName evidence="4">Methylamine utilization protein</fullName>
    </recommendedName>
</protein>
<gene>
    <name evidence="2" type="ORF">LYSCAS_30130</name>
</gene>
<feature type="chain" id="PRO_5046372666" description="Methylamine utilization protein" evidence="1">
    <location>
        <begin position="23"/>
        <end position="216"/>
    </location>
</feature>